<dbReference type="Proteomes" id="UP000316476">
    <property type="component" value="Unassembled WGS sequence"/>
</dbReference>
<gene>
    <name evidence="3" type="ORF">V7x_35390</name>
</gene>
<evidence type="ECO:0000313" key="3">
    <source>
        <dbReference type="EMBL" id="TWU61849.1"/>
    </source>
</evidence>
<accession>A0A5C6FK95</accession>
<feature type="compositionally biased region" description="Basic and acidic residues" evidence="1">
    <location>
        <begin position="1243"/>
        <end position="1286"/>
    </location>
</feature>
<dbReference type="EMBL" id="SJPZ01000002">
    <property type="protein sequence ID" value="TWU61849.1"/>
    <property type="molecule type" value="Genomic_DNA"/>
</dbReference>
<feature type="compositionally biased region" description="Low complexity" evidence="1">
    <location>
        <begin position="1200"/>
        <end position="1242"/>
    </location>
</feature>
<dbReference type="GO" id="GO:0003729">
    <property type="term" value="F:mRNA binding"/>
    <property type="evidence" value="ECO:0007669"/>
    <property type="project" value="TreeGrafter"/>
</dbReference>
<dbReference type="OrthoDB" id="219171at2"/>
<feature type="domain" description="DUF4332" evidence="2">
    <location>
        <begin position="1361"/>
        <end position="1484"/>
    </location>
</feature>
<dbReference type="PANTHER" id="PTHR34755:SF3">
    <property type="entry name" value="SERINE_ARGININE REPETITIVE MATRIX PROTEIN 2"/>
    <property type="match status" value="1"/>
</dbReference>
<feature type="compositionally biased region" description="Basic and acidic residues" evidence="1">
    <location>
        <begin position="1187"/>
        <end position="1199"/>
    </location>
</feature>
<dbReference type="InterPro" id="IPR052109">
    <property type="entry name" value="SRRM_Domain-Containing"/>
</dbReference>
<dbReference type="Pfam" id="PF14229">
    <property type="entry name" value="DUF4332"/>
    <property type="match status" value="2"/>
</dbReference>
<name>A0A5C6FK95_9PLAN</name>
<comment type="caution">
    <text evidence="3">The sequence shown here is derived from an EMBL/GenBank/DDBJ whole genome shotgun (WGS) entry which is preliminary data.</text>
</comment>
<feature type="domain" description="DUF4332" evidence="2">
    <location>
        <begin position="992"/>
        <end position="1113"/>
    </location>
</feature>
<protein>
    <submittedName>
        <fullName evidence="3">Pathogenicity locus</fullName>
    </submittedName>
</protein>
<evidence type="ECO:0000313" key="4">
    <source>
        <dbReference type="Proteomes" id="UP000316476"/>
    </source>
</evidence>
<proteinExistence type="predicted"/>
<evidence type="ECO:0000256" key="1">
    <source>
        <dbReference type="SAM" id="MobiDB-lite"/>
    </source>
</evidence>
<feature type="region of interest" description="Disordered" evidence="1">
    <location>
        <begin position="1187"/>
        <end position="1346"/>
    </location>
</feature>
<sequence length="1491" mass="168522">MLLDRIDIDTHGPLQRVEIGPLSEHLNVLLAPAGAGKTAIARFVRDSLVDRDYPLGMMSSSTGRVVWADRNGMVHCRREQDGSPHGRRTIEFETRGEYPIRFDNLEGSWVRTTAHNTDARLSLRSVELPESIVDGVITDTHLSDVSRVVSACVRSGLDHPETYRDLPLHGDSALASRGESGFRGYAYHELGSADPLGGNYRHDRESERQRRLRTELADVDAQIAELRPSDRTWQYDSLVRRREELHQRLAVLERRRIVPDADPARRDDSSSVLAQDYWHAADRTQWRNRLAKLHDRAESLRHRQAELRRWIAAIDRDAHLYRPDRRFDGWAAGLDSRLRARINDVDAQIVHLRRTLVEVQSLRTLVADLAKRTDAWSTYRNRPSVDHFAAALDRYDRDAGWEDFYRRAYRPLHSIDDVQSRIAAATRQIDWLLNHYDAEPGLWSDWYAGAPVYRPVANDRPYSATSIAETLRAIRADLTDAWRYPTGTDYPNTDYRGLVETLRPVHDRSMAELESCFNWLTAAVDRLSAQRESLLRESAHVAETSRTAEFDSVYFRHPNWNHERGLRSEELQRVTSELETCLREAADLRASLRHLPVVDLHGMGATVTGPHRDEWKNQRDCFEYEQIVSELKQIDHQLSNGSRWDWLQRRRQQILQELGSIVRSTPCQTPLADAASRWLVRLSGGRLRHVSWNPAAHRHLADRRSHHDTARVGHESALLNVQIDGRPENQFGEADRGLASLAIRMAAADLLARTGRPVPLVIETWPSMFALAGGTQPVSATEAHRGYHEYGDDGRWNHSVTSALFDFVRTGRQLLVLTSDAEFANQANRTGARQFRLHGQATLHPHRPMWKPQYAPETYVGPHPHTTPVDGPTVTRPATAPVDQINRDFDVAWREAYGQHDLYLHREGQSRAMPATDLAADGTTYRDGFYYGNTYTTVQPTPGESDAKTTAADQQLADADGSRMIRRRSAGEDQTDSPFFLTVDSPIDQAPSIDAVAAARLRSLGITHINHLMQQDSNRLSDSLGLGNTNAATIRRWQHECRLVCRVPQLRGFDARVLVGCGITDPAQLAAIHPDQLLVRVQAFLATERGQRILLSGSSYELSRITSWIASAHRSTSLDADGLVVDGKPVSSRSYREIERDPFDSERYEDARYDDDDYEYDRDADGRLIRRRRRRVLRHESDAVDYDNLRRNGRRRESSRSSSTSRSSGSSRSASSQRSTSSRSSSRRSSSTRSSNSGTRSYRNGERERTRRSHRQSDRDVVRISDGGDHDNTRRTYESEYDREGYSRSGYGESRGSNSGESSSQRDSSSQRGSSSRSSSSSSSSSRSSTSSNSSSRESSSSSEKTLRFYLQRSDDVVDAPSIGPRMAERLNAIGIYTVDDLLISDPAKVAEQLDHRRVEAETVLAWQQQATFVCRVPMLRGHDAQLLVLAEITSPEDLVAWDPSELLAIVDPIARGGEGQRILRGGALPDLEEVTGWVEYARQNRELKAA</sequence>
<dbReference type="InterPro" id="IPR025567">
    <property type="entry name" value="DUF4332"/>
</dbReference>
<dbReference type="RefSeq" id="WP_146414637.1">
    <property type="nucleotide sequence ID" value="NZ_SJPZ01000002.1"/>
</dbReference>
<reference evidence="3 4" key="1">
    <citation type="submission" date="2019-02" db="EMBL/GenBank/DDBJ databases">
        <title>Deep-cultivation of Planctomycetes and their phenomic and genomic characterization uncovers novel biology.</title>
        <authorList>
            <person name="Wiegand S."/>
            <person name="Jogler M."/>
            <person name="Boedeker C."/>
            <person name="Pinto D."/>
            <person name="Vollmers J."/>
            <person name="Rivas-Marin E."/>
            <person name="Kohn T."/>
            <person name="Peeters S.H."/>
            <person name="Heuer A."/>
            <person name="Rast P."/>
            <person name="Oberbeckmann S."/>
            <person name="Bunk B."/>
            <person name="Jeske O."/>
            <person name="Meyerdierks A."/>
            <person name="Storesund J.E."/>
            <person name="Kallscheuer N."/>
            <person name="Luecker S."/>
            <person name="Lage O.M."/>
            <person name="Pohl T."/>
            <person name="Merkel B.J."/>
            <person name="Hornburger P."/>
            <person name="Mueller R.-W."/>
            <person name="Bruemmer F."/>
            <person name="Labrenz M."/>
            <person name="Spormann A.M."/>
            <person name="Op Den Camp H."/>
            <person name="Overmann J."/>
            <person name="Amann R."/>
            <person name="Jetten M.S.M."/>
            <person name="Mascher T."/>
            <person name="Medema M.H."/>
            <person name="Devos D.P."/>
            <person name="Kaster A.-K."/>
            <person name="Ovreas L."/>
            <person name="Rohde M."/>
            <person name="Galperin M.Y."/>
            <person name="Jogler C."/>
        </authorList>
    </citation>
    <scope>NUCLEOTIDE SEQUENCE [LARGE SCALE GENOMIC DNA]</scope>
    <source>
        <strain evidence="3 4">V7</strain>
    </source>
</reference>
<dbReference type="PANTHER" id="PTHR34755">
    <property type="entry name" value="SERINE/ARGININE REPETITIVE MATRIX PROTEIN 3-RELATED"/>
    <property type="match status" value="1"/>
</dbReference>
<evidence type="ECO:0000259" key="2">
    <source>
        <dbReference type="Pfam" id="PF14229"/>
    </source>
</evidence>
<feature type="compositionally biased region" description="Low complexity" evidence="1">
    <location>
        <begin position="1287"/>
        <end position="1344"/>
    </location>
</feature>
<organism evidence="3 4">
    <name type="scientific">Crateriforma conspicua</name>
    <dbReference type="NCBI Taxonomy" id="2527996"/>
    <lineage>
        <taxon>Bacteria</taxon>
        <taxon>Pseudomonadati</taxon>
        <taxon>Planctomycetota</taxon>
        <taxon>Planctomycetia</taxon>
        <taxon>Planctomycetales</taxon>
        <taxon>Planctomycetaceae</taxon>
        <taxon>Crateriforma</taxon>
    </lineage>
</organism>